<evidence type="ECO:0008006" key="2">
    <source>
        <dbReference type="Google" id="ProtNLM"/>
    </source>
</evidence>
<gene>
    <name evidence="1" type="ORF">ENI96_14375</name>
</gene>
<dbReference type="Proteomes" id="UP000886251">
    <property type="component" value="Unassembled WGS sequence"/>
</dbReference>
<sequence>MAWVFLCTLSMGATAQQVAPTGGRGVLAGVSETLTVTAIDHDRRLVTLRAPDGEEETFEVSEAARNLDQVEKGDKLTVTYAEALAVRVYPVTTAIKGMVAKTSVSRSPKGAKPYGTITRQVTLTGRVAKLDRDSRMVTLEGKDGSITLKVADDVDLSKVKERDMVRIDYVETLSMAVESPNQR</sequence>
<comment type="caution">
    <text evidence="1">The sequence shown here is derived from an EMBL/GenBank/DDBJ whole genome shotgun (WGS) entry which is preliminary data.</text>
</comment>
<proteinExistence type="predicted"/>
<protein>
    <recommendedName>
        <fullName evidence="2">DUF5666 domain-containing protein</fullName>
    </recommendedName>
</protein>
<dbReference type="AlphaFoldDB" id="A0A831RRB5"/>
<reference evidence="1" key="1">
    <citation type="journal article" date="2020" name="mSystems">
        <title>Genome- and Community-Level Interaction Insights into Carbon Utilization and Element Cycling Functions of Hydrothermarchaeota in Hydrothermal Sediment.</title>
        <authorList>
            <person name="Zhou Z."/>
            <person name="Liu Y."/>
            <person name="Xu W."/>
            <person name="Pan J."/>
            <person name="Luo Z.H."/>
            <person name="Li M."/>
        </authorList>
    </citation>
    <scope>NUCLEOTIDE SEQUENCE [LARGE SCALE GENOMIC DNA]</scope>
    <source>
        <strain evidence="1">HyVt-443</strain>
    </source>
</reference>
<dbReference type="EMBL" id="DRKP01000184">
    <property type="protein sequence ID" value="HEB97604.1"/>
    <property type="molecule type" value="Genomic_DNA"/>
</dbReference>
<name>A0A831RRB5_9GAMM</name>
<evidence type="ECO:0000313" key="1">
    <source>
        <dbReference type="EMBL" id="HEB97604.1"/>
    </source>
</evidence>
<accession>A0A831RRB5</accession>
<organism evidence="1">
    <name type="scientific">Sedimenticola thiotaurini</name>
    <dbReference type="NCBI Taxonomy" id="1543721"/>
    <lineage>
        <taxon>Bacteria</taxon>
        <taxon>Pseudomonadati</taxon>
        <taxon>Pseudomonadota</taxon>
        <taxon>Gammaproteobacteria</taxon>
        <taxon>Chromatiales</taxon>
        <taxon>Sedimenticolaceae</taxon>
        <taxon>Sedimenticola</taxon>
    </lineage>
</organism>